<evidence type="ECO:0000256" key="1">
    <source>
        <dbReference type="SAM" id="MobiDB-lite"/>
    </source>
</evidence>
<dbReference type="HOGENOM" id="CLU_020866_3_0_11"/>
<evidence type="ECO:0000259" key="2">
    <source>
        <dbReference type="Pfam" id="PF13362"/>
    </source>
</evidence>
<keyword evidence="4" id="KW-1185">Reference proteome</keyword>
<dbReference type="RefSeq" id="WP_012948112.1">
    <property type="nucleotide sequence ID" value="NC_013757.1"/>
</dbReference>
<dbReference type="Pfam" id="PF13148">
    <property type="entry name" value="DUF3987"/>
    <property type="match status" value="1"/>
</dbReference>
<gene>
    <name evidence="3" type="ordered locus">Gobs_1978</name>
</gene>
<reference evidence="4" key="2">
    <citation type="submission" date="2010-01" db="EMBL/GenBank/DDBJ databases">
        <title>The complete genome of Geodermatophilus obscurus DSM 43160.</title>
        <authorList>
            <consortium name="US DOE Joint Genome Institute (JGI-PGF)"/>
            <person name="Lucas S."/>
            <person name="Copeland A."/>
            <person name="Lapidus A."/>
            <person name="Glavina del Rio T."/>
            <person name="Dalin E."/>
            <person name="Tice H."/>
            <person name="Bruce D."/>
            <person name="Goodwin L."/>
            <person name="Pitluck S."/>
            <person name="Kyrpides N."/>
            <person name="Mavromatis K."/>
            <person name="Ivanova N."/>
            <person name="Munk A.C."/>
            <person name="Brettin T."/>
            <person name="Detter J.C."/>
            <person name="Han C."/>
            <person name="Larimer F."/>
            <person name="Land M."/>
            <person name="Hauser L."/>
            <person name="Markowitz V."/>
            <person name="Cheng J.-F."/>
            <person name="Hugenholtz P."/>
            <person name="Woyke T."/>
            <person name="Wu D."/>
            <person name="Jando M."/>
            <person name="Schneider S."/>
            <person name="Klenk H.-P."/>
            <person name="Eisen J.A."/>
        </authorList>
    </citation>
    <scope>NUCLEOTIDE SEQUENCE [LARGE SCALE GENOMIC DNA]</scope>
    <source>
        <strain evidence="4">ATCC 25078 / DSM 43160 / JCM 3152 / KCC A-0152 / KCTC 9177 / NBRC 13315 / NRRL B-3577 / G-20</strain>
    </source>
</reference>
<dbReference type="OrthoDB" id="5150132at2"/>
<dbReference type="CDD" id="cd01029">
    <property type="entry name" value="TOPRIM_primases"/>
    <property type="match status" value="1"/>
</dbReference>
<feature type="region of interest" description="Disordered" evidence="1">
    <location>
        <begin position="13"/>
        <end position="34"/>
    </location>
</feature>
<name>D2SEY3_GEOOG</name>
<feature type="region of interest" description="Disordered" evidence="1">
    <location>
        <begin position="694"/>
        <end position="718"/>
    </location>
</feature>
<organism evidence="3 4">
    <name type="scientific">Geodermatophilus obscurus (strain ATCC 25078 / DSM 43160 / JCM 3152 / CCUG 61914 / KCC A-0152 / KCTC 9177 / NBRC 13315 / NRRL B-3577 / G-20)</name>
    <dbReference type="NCBI Taxonomy" id="526225"/>
    <lineage>
        <taxon>Bacteria</taxon>
        <taxon>Bacillati</taxon>
        <taxon>Actinomycetota</taxon>
        <taxon>Actinomycetes</taxon>
        <taxon>Geodermatophilales</taxon>
        <taxon>Geodermatophilaceae</taxon>
        <taxon>Geodermatophilus</taxon>
    </lineage>
</organism>
<reference evidence="3 4" key="1">
    <citation type="journal article" date="2010" name="Stand. Genomic Sci.">
        <title>Complete genome sequence of Geodermatophilus obscurus type strain (G-20).</title>
        <authorList>
            <person name="Ivanova N."/>
            <person name="Sikorski J."/>
            <person name="Jando M."/>
            <person name="Munk C."/>
            <person name="Lapidus A."/>
            <person name="Glavina Del Rio T."/>
            <person name="Copeland A."/>
            <person name="Tice H."/>
            <person name="Cheng J.-F."/>
            <person name="Lucas S."/>
            <person name="Chen F."/>
            <person name="Nolan M."/>
            <person name="Bruce D."/>
            <person name="Goodwin L."/>
            <person name="Pitluck S."/>
            <person name="Mavromatis K."/>
            <person name="Mikhailova N."/>
            <person name="Pati A."/>
            <person name="Chen A."/>
            <person name="Palaniappan K."/>
            <person name="Land M."/>
            <person name="Hauser L."/>
            <person name="Chang Y.-J."/>
            <person name="Jeffries C.D."/>
            <person name="Meincke L."/>
            <person name="Brettin T."/>
            <person name="Detter J.C."/>
            <person name="Detter J.C."/>
            <person name="Rohde M."/>
            <person name="Goeker M."/>
            <person name="Bristow J."/>
            <person name="Eisen J.A."/>
            <person name="Markowitz V."/>
            <person name="Hugenholtz P."/>
            <person name="Kyrpides N.C."/>
            <person name="Klenk H.-P."/>
        </authorList>
    </citation>
    <scope>NUCLEOTIDE SEQUENCE [LARGE SCALE GENOMIC DNA]</scope>
    <source>
        <strain evidence="4">ATCC 25078 / DSM 43160 / JCM 3152 / KCC A-0152 / KCTC 9177 / NBRC 13315 / NRRL B-3577 / G-20</strain>
    </source>
</reference>
<sequence>MSALDRILDALDDRDRGPRQSGGSWLARCPAHDDRKPSLSVRQVEGHALIFCQAGCAAAEVMTALDLTLRDLYDDPRGATYTYPDGRIVHRSPDKRFYQSGNTNGTALYRLDKVTAAVAAEQTIYICEGEKDVHALEAIGLTATTSPMGAGKWAKIDPTPLAGGTVVIVADDDDPGRRHAAEVRDSLIGLGATVNTVSAKAGKDAADHVAAGYDAADFVPLQLLVDDFAEPPLPLTPTSCATRFPTEVLPGWARAMVEAEAEATQTDAGMAASVLLGALAAAAGGHARVWIRAGWSEPVNIFTVSVAEPGSRKTAVFGAMTDPLGDAEKELVASDAAARWETDVALKVALQAAEKLQRDAATAAAAKDKAADEKLADAMNARAAAEAITVPIDPRLLADDVTPEALVSLLADNGGRIAVLSAEGGIFDVLAGRYSKTPNLDPILKGHAGDRIRVDRKGRSSEYIDHPALTMCLTVQPRVIEEIGRNGVFVGRGLLARFLFSIPPNRVGYRKVGAAPVPPDVAAKYAARIQALVAALHEWGEMPMLLQLSADAAEVFLNAERTLEPRLAGDLRPVQEWASKLMGATARIGGLLHLASFDAADTAMRRPISAETMIGALKIAAYYTDHAMVAFGLMGADRTLGAAQELLTHVHARKIEESSIRDLFTDLSRSRFPRTEDVLDALAVLVSHGWAAPLPPPKTSGPGRKPSPRYRFRPAPIA</sequence>
<evidence type="ECO:0000313" key="3">
    <source>
        <dbReference type="EMBL" id="ADB74673.1"/>
    </source>
</evidence>
<feature type="domain" description="Toprim" evidence="2">
    <location>
        <begin position="124"/>
        <end position="209"/>
    </location>
</feature>
<accession>D2SEY3</accession>
<dbReference type="KEGG" id="gob:Gobs_1978"/>
<dbReference type="Proteomes" id="UP000001382">
    <property type="component" value="Chromosome"/>
</dbReference>
<dbReference type="InterPro" id="IPR025048">
    <property type="entry name" value="DUF3987"/>
</dbReference>
<evidence type="ECO:0000313" key="4">
    <source>
        <dbReference type="Proteomes" id="UP000001382"/>
    </source>
</evidence>
<dbReference type="STRING" id="526225.Gobs_1978"/>
<dbReference type="EMBL" id="CP001867">
    <property type="protein sequence ID" value="ADB74673.1"/>
    <property type="molecule type" value="Genomic_DNA"/>
</dbReference>
<dbReference type="SUPFAM" id="SSF56731">
    <property type="entry name" value="DNA primase core"/>
    <property type="match status" value="1"/>
</dbReference>
<dbReference type="Pfam" id="PF13362">
    <property type="entry name" value="Toprim_3"/>
    <property type="match status" value="1"/>
</dbReference>
<dbReference type="AlphaFoldDB" id="D2SEY3"/>
<protein>
    <recommendedName>
        <fullName evidence="2">Toprim domain-containing protein</fullName>
    </recommendedName>
</protein>
<dbReference type="InterPro" id="IPR006171">
    <property type="entry name" value="TOPRIM_dom"/>
</dbReference>
<dbReference type="eggNOG" id="COG0358">
    <property type="taxonomic scope" value="Bacteria"/>
</dbReference>
<proteinExistence type="predicted"/>
<dbReference type="InterPro" id="IPR034154">
    <property type="entry name" value="TOPRIM_DnaG/twinkle"/>
</dbReference>
<dbReference type="Gene3D" id="3.40.1360.10">
    <property type="match status" value="1"/>
</dbReference>